<evidence type="ECO:0000313" key="2">
    <source>
        <dbReference type="Proteomes" id="UP000663824"/>
    </source>
</evidence>
<comment type="caution">
    <text evidence="1">The sequence shown here is derived from an EMBL/GenBank/DDBJ whole genome shotgun (WGS) entry which is preliminary data.</text>
</comment>
<proteinExistence type="predicted"/>
<dbReference type="Proteomes" id="UP000663824">
    <property type="component" value="Unassembled WGS sequence"/>
</dbReference>
<dbReference type="AlphaFoldDB" id="A0A816M0W6"/>
<reference evidence="1" key="1">
    <citation type="submission" date="2021-02" db="EMBL/GenBank/DDBJ databases">
        <authorList>
            <person name="Nowell W R."/>
        </authorList>
    </citation>
    <scope>NUCLEOTIDE SEQUENCE</scope>
</reference>
<evidence type="ECO:0000313" key="1">
    <source>
        <dbReference type="EMBL" id="CAF1983612.1"/>
    </source>
</evidence>
<sequence>MSTNFPLATETELLNEQLKLIKPQLIVKMELDIGDGIKYINNPFGYIRERDTRVIKSPPEIYEINLNEN</sequence>
<dbReference type="EMBL" id="CAJNRE010002521">
    <property type="protein sequence ID" value="CAF1983612.1"/>
    <property type="molecule type" value="Genomic_DNA"/>
</dbReference>
<name>A0A816M0W6_9BILA</name>
<organism evidence="1 2">
    <name type="scientific">Rotaria magnacalcarata</name>
    <dbReference type="NCBI Taxonomy" id="392030"/>
    <lineage>
        <taxon>Eukaryota</taxon>
        <taxon>Metazoa</taxon>
        <taxon>Spiralia</taxon>
        <taxon>Gnathifera</taxon>
        <taxon>Rotifera</taxon>
        <taxon>Eurotatoria</taxon>
        <taxon>Bdelloidea</taxon>
        <taxon>Philodinida</taxon>
        <taxon>Philodinidae</taxon>
        <taxon>Rotaria</taxon>
    </lineage>
</organism>
<accession>A0A816M0W6</accession>
<gene>
    <name evidence="1" type="ORF">MBJ925_LOCUS7418</name>
</gene>
<protein>
    <submittedName>
        <fullName evidence="1">Uncharacterized protein</fullName>
    </submittedName>
</protein>